<dbReference type="EC" id="2.7.13.3" evidence="2"/>
<comment type="catalytic activity">
    <reaction evidence="1">
        <text>ATP + protein L-histidine = ADP + protein N-phospho-L-histidine.</text>
        <dbReference type="EC" id="2.7.13.3"/>
    </reaction>
</comment>
<evidence type="ECO:0000256" key="5">
    <source>
        <dbReference type="ARBA" id="ARBA00022741"/>
    </source>
</evidence>
<dbReference type="GO" id="GO:0007234">
    <property type="term" value="P:osmosensory signaling via phosphorelay pathway"/>
    <property type="evidence" value="ECO:0007669"/>
    <property type="project" value="TreeGrafter"/>
</dbReference>
<dbReference type="SUPFAM" id="SSF55781">
    <property type="entry name" value="GAF domain-like"/>
    <property type="match status" value="1"/>
</dbReference>
<keyword evidence="3" id="KW-0597">Phosphoprotein</keyword>
<evidence type="ECO:0000313" key="11">
    <source>
        <dbReference type="Proteomes" id="UP000276282"/>
    </source>
</evidence>
<dbReference type="InterPro" id="IPR050351">
    <property type="entry name" value="BphY/WalK/GraS-like"/>
</dbReference>
<evidence type="ECO:0000256" key="1">
    <source>
        <dbReference type="ARBA" id="ARBA00000085"/>
    </source>
</evidence>
<keyword evidence="8" id="KW-0902">Two-component regulatory system</keyword>
<dbReference type="Gene3D" id="3.30.565.10">
    <property type="entry name" value="Histidine kinase-like ATPase, C-terminal domain"/>
    <property type="match status" value="1"/>
</dbReference>
<name>A0A495PTH8_9FLAO</name>
<proteinExistence type="predicted"/>
<dbReference type="InterPro" id="IPR036890">
    <property type="entry name" value="HATPase_C_sf"/>
</dbReference>
<dbReference type="InterPro" id="IPR003661">
    <property type="entry name" value="HisK_dim/P_dom"/>
</dbReference>
<dbReference type="RefSeq" id="WP_245984103.1">
    <property type="nucleotide sequence ID" value="NZ_RBLG01000002.1"/>
</dbReference>
<dbReference type="InterPro" id="IPR036097">
    <property type="entry name" value="HisK_dim/P_sf"/>
</dbReference>
<protein>
    <recommendedName>
        <fullName evidence="2">histidine kinase</fullName>
        <ecNumber evidence="2">2.7.13.3</ecNumber>
    </recommendedName>
</protein>
<keyword evidence="4" id="KW-0808">Transferase</keyword>
<gene>
    <name evidence="10" type="ORF">BC962_1515</name>
</gene>
<dbReference type="SUPFAM" id="SSF47384">
    <property type="entry name" value="Homodimeric domain of signal transducing histidine kinase"/>
    <property type="match status" value="1"/>
</dbReference>
<dbReference type="GO" id="GO:0030295">
    <property type="term" value="F:protein kinase activator activity"/>
    <property type="evidence" value="ECO:0007669"/>
    <property type="project" value="TreeGrafter"/>
</dbReference>
<dbReference type="GO" id="GO:0000156">
    <property type="term" value="F:phosphorelay response regulator activity"/>
    <property type="evidence" value="ECO:0007669"/>
    <property type="project" value="TreeGrafter"/>
</dbReference>
<dbReference type="InterPro" id="IPR004358">
    <property type="entry name" value="Sig_transdc_His_kin-like_C"/>
</dbReference>
<evidence type="ECO:0000256" key="4">
    <source>
        <dbReference type="ARBA" id="ARBA00022679"/>
    </source>
</evidence>
<dbReference type="SMART" id="SM00388">
    <property type="entry name" value="HisKA"/>
    <property type="match status" value="1"/>
</dbReference>
<keyword evidence="7" id="KW-0067">ATP-binding</keyword>
<feature type="domain" description="Histidine kinase" evidence="9">
    <location>
        <begin position="196"/>
        <end position="409"/>
    </location>
</feature>
<dbReference type="PANTHER" id="PTHR42878:SF7">
    <property type="entry name" value="SENSOR HISTIDINE KINASE GLRK"/>
    <property type="match status" value="1"/>
</dbReference>
<comment type="caution">
    <text evidence="10">The sequence shown here is derived from an EMBL/GenBank/DDBJ whole genome shotgun (WGS) entry which is preliminary data.</text>
</comment>
<dbReference type="Gene3D" id="3.30.450.40">
    <property type="match status" value="1"/>
</dbReference>
<evidence type="ECO:0000256" key="3">
    <source>
        <dbReference type="ARBA" id="ARBA00022553"/>
    </source>
</evidence>
<accession>A0A495PTH8</accession>
<dbReference type="InterPro" id="IPR003594">
    <property type="entry name" value="HATPase_dom"/>
</dbReference>
<evidence type="ECO:0000256" key="2">
    <source>
        <dbReference type="ARBA" id="ARBA00012438"/>
    </source>
</evidence>
<dbReference type="Gene3D" id="1.10.287.130">
    <property type="match status" value="1"/>
</dbReference>
<reference evidence="10 11" key="1">
    <citation type="submission" date="2018-10" db="EMBL/GenBank/DDBJ databases">
        <title>Genomic Encyclopedia of Archaeal and Bacterial Type Strains, Phase II (KMG-II): from individual species to whole genera.</title>
        <authorList>
            <person name="Goeker M."/>
        </authorList>
    </citation>
    <scope>NUCLEOTIDE SEQUENCE [LARGE SCALE GENOMIC DNA]</scope>
    <source>
        <strain evidence="10 11">DSM 19839</strain>
    </source>
</reference>
<evidence type="ECO:0000256" key="6">
    <source>
        <dbReference type="ARBA" id="ARBA00022777"/>
    </source>
</evidence>
<dbReference type="PROSITE" id="PS50109">
    <property type="entry name" value="HIS_KIN"/>
    <property type="match status" value="1"/>
</dbReference>
<evidence type="ECO:0000313" key="10">
    <source>
        <dbReference type="EMBL" id="RKS53266.1"/>
    </source>
</evidence>
<dbReference type="Proteomes" id="UP000276282">
    <property type="component" value="Unassembled WGS sequence"/>
</dbReference>
<dbReference type="PANTHER" id="PTHR42878">
    <property type="entry name" value="TWO-COMPONENT HISTIDINE KINASE"/>
    <property type="match status" value="1"/>
</dbReference>
<keyword evidence="5" id="KW-0547">Nucleotide-binding</keyword>
<dbReference type="InterPro" id="IPR005467">
    <property type="entry name" value="His_kinase_dom"/>
</dbReference>
<dbReference type="Pfam" id="PF02518">
    <property type="entry name" value="HATPase_c"/>
    <property type="match status" value="1"/>
</dbReference>
<dbReference type="Pfam" id="PF01590">
    <property type="entry name" value="GAF"/>
    <property type="match status" value="1"/>
</dbReference>
<evidence type="ECO:0000256" key="8">
    <source>
        <dbReference type="ARBA" id="ARBA00023012"/>
    </source>
</evidence>
<evidence type="ECO:0000259" key="9">
    <source>
        <dbReference type="PROSITE" id="PS50109"/>
    </source>
</evidence>
<dbReference type="SMART" id="SM00387">
    <property type="entry name" value="HATPase_c"/>
    <property type="match status" value="1"/>
</dbReference>
<evidence type="ECO:0000256" key="7">
    <source>
        <dbReference type="ARBA" id="ARBA00022840"/>
    </source>
</evidence>
<keyword evidence="6" id="KW-0418">Kinase</keyword>
<dbReference type="GO" id="GO:0005524">
    <property type="term" value="F:ATP binding"/>
    <property type="evidence" value="ECO:0007669"/>
    <property type="project" value="UniProtKB-KW"/>
</dbReference>
<dbReference type="InterPro" id="IPR029016">
    <property type="entry name" value="GAF-like_dom_sf"/>
</dbReference>
<dbReference type="EMBL" id="RBLG01000002">
    <property type="protein sequence ID" value="RKS53266.1"/>
    <property type="molecule type" value="Genomic_DNA"/>
</dbReference>
<dbReference type="Pfam" id="PF00512">
    <property type="entry name" value="HisKA"/>
    <property type="match status" value="1"/>
</dbReference>
<dbReference type="GO" id="GO:0000155">
    <property type="term" value="F:phosphorelay sensor kinase activity"/>
    <property type="evidence" value="ECO:0007669"/>
    <property type="project" value="InterPro"/>
</dbReference>
<dbReference type="AlphaFoldDB" id="A0A495PTH8"/>
<dbReference type="SUPFAM" id="SSF55874">
    <property type="entry name" value="ATPase domain of HSP90 chaperone/DNA topoisomerase II/histidine kinase"/>
    <property type="match status" value="1"/>
</dbReference>
<dbReference type="PRINTS" id="PR00344">
    <property type="entry name" value="BCTRLSENSOR"/>
</dbReference>
<dbReference type="CDD" id="cd00082">
    <property type="entry name" value="HisKA"/>
    <property type="match status" value="1"/>
</dbReference>
<dbReference type="InterPro" id="IPR003018">
    <property type="entry name" value="GAF"/>
</dbReference>
<sequence length="409" mass="46761">MITVVEAGSNMEQKTAFNEKIRQSILIDYNISKTTTEEDFNQLTFLASTICHAPTAFLSIIDKNHVWLKSKTGINIDEIERKNSFAQLTLESKEQQYCLNYSENPQVFEEAKIHYQELYKFYIGIPLKNAQGYIIGVLSVLDTKERQLKKHQIEGLKALANQCVKLFEFAKQNKKFSIVQRKLKQKYQELEKFASVVSHDIKSPLANIISLTELLKVENQGKFDDETTQYLNYLNESSYSLRNYVDGILSFYRSEHILEKDYENVDLHNLLSGIAHLYDVANDVEIDFPETVTLHHVNKAALTQVFLNLVTNALKYNSKDHRKIQITFKKTETFYHFAVIDNGDGFSEENSNKIFELFTTLDTNDRDGNPGSGIGLATVKKLINSMGGNIKVSSTLGEGSNFQFTIKRV</sequence>
<keyword evidence="11" id="KW-1185">Reference proteome</keyword>
<organism evidence="10 11">
    <name type="scientific">Gillisia mitskevichiae</name>
    <dbReference type="NCBI Taxonomy" id="270921"/>
    <lineage>
        <taxon>Bacteria</taxon>
        <taxon>Pseudomonadati</taxon>
        <taxon>Bacteroidota</taxon>
        <taxon>Flavobacteriia</taxon>
        <taxon>Flavobacteriales</taxon>
        <taxon>Flavobacteriaceae</taxon>
        <taxon>Gillisia</taxon>
    </lineage>
</organism>